<dbReference type="PANTHER" id="PTHR43390:SF1">
    <property type="entry name" value="CHLOROPLAST PROCESSING PEPTIDASE"/>
    <property type="match status" value="1"/>
</dbReference>
<sequence>MDQQGRKDEPKNGSELTQETDPQTEAGELSEKAAGPAKQGGSKAQKEVFEWVKALAIAGLLVFVIRWFLFAPFIVDGPSMEPNFYTDERLIVNKLIYDFRAPKRGEVVVFEVPEEGRDFIKRVIGVPGDKVKYEGDNLYINGKKVEEPYLKESIEAAKARGEIFNSGGYDKDFPNAKVQSDVVPEGTILAFGDNRQNSRDGRDIGYVSFDRIIGRADVIFWPLDQVKLVKHG</sequence>
<evidence type="ECO:0000256" key="2">
    <source>
        <dbReference type="ARBA" id="ARBA00004401"/>
    </source>
</evidence>
<reference evidence="9" key="1">
    <citation type="submission" date="2022-01" db="EMBL/GenBank/DDBJ databases">
        <title>Paenibacillus spongiae sp. nov., isolated from marine sponge.</title>
        <authorList>
            <person name="Li Z."/>
            <person name="Zhang M."/>
        </authorList>
    </citation>
    <scope>NUCLEOTIDE SEQUENCE</scope>
    <source>
        <strain evidence="9">PHS-Z3</strain>
    </source>
</reference>
<dbReference type="Pfam" id="PF10502">
    <property type="entry name" value="Peptidase_S26"/>
    <property type="match status" value="1"/>
</dbReference>
<keyword evidence="6" id="KW-0645">Protease</keyword>
<evidence type="ECO:0000259" key="8">
    <source>
        <dbReference type="Pfam" id="PF10502"/>
    </source>
</evidence>
<feature type="compositionally biased region" description="Basic and acidic residues" evidence="7">
    <location>
        <begin position="1"/>
        <end position="12"/>
    </location>
</feature>
<evidence type="ECO:0000256" key="3">
    <source>
        <dbReference type="ARBA" id="ARBA00009370"/>
    </source>
</evidence>
<comment type="similarity">
    <text evidence="3 6">Belongs to the peptidase S26 family.</text>
</comment>
<comment type="subcellular location">
    <subcellularLocation>
        <location evidence="2">Cell membrane</location>
        <topology evidence="2">Single-pass type II membrane protein</topology>
    </subcellularLocation>
    <subcellularLocation>
        <location evidence="6">Membrane</location>
        <topology evidence="6">Single-pass type II membrane protein</topology>
    </subcellularLocation>
</comment>
<name>A0ABY5SEX1_9BACL</name>
<accession>A0ABY5SEX1</accession>
<evidence type="ECO:0000256" key="5">
    <source>
        <dbReference type="ARBA" id="ARBA00022801"/>
    </source>
</evidence>
<feature type="domain" description="Peptidase S26" evidence="8">
    <location>
        <begin position="49"/>
        <end position="221"/>
    </location>
</feature>
<evidence type="ECO:0000256" key="7">
    <source>
        <dbReference type="SAM" id="MobiDB-lite"/>
    </source>
</evidence>
<dbReference type="EMBL" id="CP091430">
    <property type="protein sequence ID" value="UVI32476.1"/>
    <property type="molecule type" value="Genomic_DNA"/>
</dbReference>
<gene>
    <name evidence="9" type="primary">lepB</name>
    <name evidence="9" type="ORF">L1F29_11905</name>
</gene>
<dbReference type="CDD" id="cd06530">
    <property type="entry name" value="S26_SPase_I"/>
    <property type="match status" value="1"/>
</dbReference>
<dbReference type="EC" id="3.4.21.89" evidence="4 6"/>
<feature type="transmembrane region" description="Helical" evidence="6">
    <location>
        <begin position="51"/>
        <end position="75"/>
    </location>
</feature>
<dbReference type="RefSeq" id="WP_258388530.1">
    <property type="nucleotide sequence ID" value="NZ_CP091430.1"/>
</dbReference>
<feature type="compositionally biased region" description="Polar residues" evidence="7">
    <location>
        <begin position="14"/>
        <end position="23"/>
    </location>
</feature>
<dbReference type="NCBIfam" id="TIGR02227">
    <property type="entry name" value="sigpep_I_bact"/>
    <property type="match status" value="1"/>
</dbReference>
<keyword evidence="5 6" id="KW-0378">Hydrolase</keyword>
<organism evidence="9 10">
    <name type="scientific">Paenibacillus spongiae</name>
    <dbReference type="NCBI Taxonomy" id="2909671"/>
    <lineage>
        <taxon>Bacteria</taxon>
        <taxon>Bacillati</taxon>
        <taxon>Bacillota</taxon>
        <taxon>Bacilli</taxon>
        <taxon>Bacillales</taxon>
        <taxon>Paenibacillaceae</taxon>
        <taxon>Paenibacillus</taxon>
    </lineage>
</organism>
<dbReference type="InterPro" id="IPR019757">
    <property type="entry name" value="Pept_S26A_signal_pept_1_Lys-AS"/>
</dbReference>
<keyword evidence="6" id="KW-1133">Transmembrane helix</keyword>
<evidence type="ECO:0000313" key="9">
    <source>
        <dbReference type="EMBL" id="UVI32476.1"/>
    </source>
</evidence>
<protein>
    <recommendedName>
        <fullName evidence="4 6">Signal peptidase I</fullName>
        <ecNumber evidence="4 6">3.4.21.89</ecNumber>
    </recommendedName>
</protein>
<feature type="region of interest" description="Disordered" evidence="7">
    <location>
        <begin position="1"/>
        <end position="39"/>
    </location>
</feature>
<evidence type="ECO:0000313" key="10">
    <source>
        <dbReference type="Proteomes" id="UP001057877"/>
    </source>
</evidence>
<dbReference type="InterPro" id="IPR000223">
    <property type="entry name" value="Pept_S26A_signal_pept_1"/>
</dbReference>
<dbReference type="InterPro" id="IPR036286">
    <property type="entry name" value="LexA/Signal_pep-like_sf"/>
</dbReference>
<evidence type="ECO:0000256" key="1">
    <source>
        <dbReference type="ARBA" id="ARBA00000677"/>
    </source>
</evidence>
<evidence type="ECO:0000256" key="6">
    <source>
        <dbReference type="RuleBase" id="RU362042"/>
    </source>
</evidence>
<dbReference type="GO" id="GO:0009003">
    <property type="term" value="F:signal peptidase activity"/>
    <property type="evidence" value="ECO:0007669"/>
    <property type="project" value="UniProtKB-EC"/>
</dbReference>
<evidence type="ECO:0000256" key="4">
    <source>
        <dbReference type="ARBA" id="ARBA00013208"/>
    </source>
</evidence>
<dbReference type="Gene3D" id="2.10.109.10">
    <property type="entry name" value="Umud Fragment, subunit A"/>
    <property type="match status" value="1"/>
</dbReference>
<keyword evidence="10" id="KW-1185">Reference proteome</keyword>
<dbReference type="InterPro" id="IPR019533">
    <property type="entry name" value="Peptidase_S26"/>
</dbReference>
<keyword evidence="6" id="KW-0472">Membrane</keyword>
<dbReference type="Proteomes" id="UP001057877">
    <property type="component" value="Chromosome"/>
</dbReference>
<proteinExistence type="inferred from homology"/>
<dbReference type="PROSITE" id="PS00760">
    <property type="entry name" value="SPASE_I_2"/>
    <property type="match status" value="1"/>
</dbReference>
<dbReference type="SUPFAM" id="SSF51306">
    <property type="entry name" value="LexA/Signal peptidase"/>
    <property type="match status" value="1"/>
</dbReference>
<keyword evidence="6" id="KW-0812">Transmembrane</keyword>
<dbReference type="PRINTS" id="PR00727">
    <property type="entry name" value="LEADERPTASE"/>
</dbReference>
<comment type="catalytic activity">
    <reaction evidence="1 6">
        <text>Cleavage of hydrophobic, N-terminal signal or leader sequences from secreted and periplasmic proteins.</text>
        <dbReference type="EC" id="3.4.21.89"/>
    </reaction>
</comment>
<dbReference type="PANTHER" id="PTHR43390">
    <property type="entry name" value="SIGNAL PEPTIDASE I"/>
    <property type="match status" value="1"/>
</dbReference>